<organism evidence="1 2">
    <name type="scientific">Trichonephila inaurata madagascariensis</name>
    <dbReference type="NCBI Taxonomy" id="2747483"/>
    <lineage>
        <taxon>Eukaryota</taxon>
        <taxon>Metazoa</taxon>
        <taxon>Ecdysozoa</taxon>
        <taxon>Arthropoda</taxon>
        <taxon>Chelicerata</taxon>
        <taxon>Arachnida</taxon>
        <taxon>Araneae</taxon>
        <taxon>Araneomorphae</taxon>
        <taxon>Entelegynae</taxon>
        <taxon>Araneoidea</taxon>
        <taxon>Nephilidae</taxon>
        <taxon>Trichonephila</taxon>
        <taxon>Trichonephila inaurata</taxon>
    </lineage>
</organism>
<dbReference type="AlphaFoldDB" id="A0A8X7BPM8"/>
<feature type="non-terminal residue" evidence="1">
    <location>
        <position position="1"/>
    </location>
</feature>
<reference evidence="1" key="1">
    <citation type="submission" date="2020-08" db="EMBL/GenBank/DDBJ databases">
        <title>Multicomponent nature underlies the extraordinary mechanical properties of spider dragline silk.</title>
        <authorList>
            <person name="Kono N."/>
            <person name="Nakamura H."/>
            <person name="Mori M."/>
            <person name="Yoshida Y."/>
            <person name="Ohtoshi R."/>
            <person name="Malay A.D."/>
            <person name="Moran D.A.P."/>
            <person name="Tomita M."/>
            <person name="Numata K."/>
            <person name="Arakawa K."/>
        </authorList>
    </citation>
    <scope>NUCLEOTIDE SEQUENCE</scope>
</reference>
<gene>
    <name evidence="1" type="ORF">TNIN_162491</name>
</gene>
<evidence type="ECO:0000313" key="1">
    <source>
        <dbReference type="EMBL" id="GFY39946.1"/>
    </source>
</evidence>
<sequence>MEIRSLLCLLVSAGAGKNPFFMGWVLKIKPPGKPQKKSVAGDCLNEKECHECAKKVVAYMQSIEAELERERQKKLKIAR</sequence>
<dbReference type="OrthoDB" id="1394818at2759"/>
<proteinExistence type="predicted"/>
<accession>A0A8X7BPM8</accession>
<dbReference type="EMBL" id="BMAV01001597">
    <property type="protein sequence ID" value="GFY39946.1"/>
    <property type="molecule type" value="Genomic_DNA"/>
</dbReference>
<evidence type="ECO:0000313" key="2">
    <source>
        <dbReference type="Proteomes" id="UP000886998"/>
    </source>
</evidence>
<dbReference type="Proteomes" id="UP000886998">
    <property type="component" value="Unassembled WGS sequence"/>
</dbReference>
<protein>
    <submittedName>
        <fullName evidence="1">Uncharacterized protein</fullName>
    </submittedName>
</protein>
<comment type="caution">
    <text evidence="1">The sequence shown here is derived from an EMBL/GenBank/DDBJ whole genome shotgun (WGS) entry which is preliminary data.</text>
</comment>
<keyword evidence="2" id="KW-1185">Reference proteome</keyword>
<name>A0A8X7BPM8_9ARAC</name>